<keyword evidence="1" id="KW-0812">Transmembrane</keyword>
<evidence type="ECO:0000313" key="3">
    <source>
        <dbReference type="EMBL" id="SMH49111.1"/>
    </source>
</evidence>
<feature type="transmembrane region" description="Helical" evidence="1">
    <location>
        <begin position="143"/>
        <end position="163"/>
    </location>
</feature>
<reference evidence="4" key="1">
    <citation type="submission" date="2017-04" db="EMBL/GenBank/DDBJ databases">
        <authorList>
            <person name="Varghese N."/>
            <person name="Submissions S."/>
        </authorList>
    </citation>
    <scope>NUCLEOTIDE SEQUENCE [LARGE SCALE GENOMIC DNA]</scope>
    <source>
        <strain evidence="4">VKM Ac-2121</strain>
    </source>
</reference>
<feature type="transmembrane region" description="Helical" evidence="1">
    <location>
        <begin position="198"/>
        <end position="222"/>
    </location>
</feature>
<evidence type="ECO:0000313" key="4">
    <source>
        <dbReference type="Proteomes" id="UP000193711"/>
    </source>
</evidence>
<dbReference type="OrthoDB" id="9809977at2"/>
<keyword evidence="4" id="KW-1185">Reference proteome</keyword>
<accession>A0A1X7PEF8</accession>
<feature type="chain" id="PRO_5012236993" description="FAR-17a/AIG1-like protein" evidence="2">
    <location>
        <begin position="19"/>
        <end position="257"/>
    </location>
</feature>
<dbReference type="InterPro" id="IPR049713">
    <property type="entry name" value="Pr6Pr-like"/>
</dbReference>
<proteinExistence type="predicted"/>
<name>A0A1X7PEF8_9MICO</name>
<dbReference type="STRING" id="1891671.SAMN06295885_3224"/>
<feature type="signal peptide" evidence="2">
    <location>
        <begin position="1"/>
        <end position="18"/>
    </location>
</feature>
<keyword evidence="2" id="KW-0732">Signal</keyword>
<dbReference type="AlphaFoldDB" id="A0A1X7PEF8"/>
<dbReference type="NCBIfam" id="NF038065">
    <property type="entry name" value="Pr6Pr"/>
    <property type="match status" value="1"/>
</dbReference>
<evidence type="ECO:0000256" key="2">
    <source>
        <dbReference type="SAM" id="SignalP"/>
    </source>
</evidence>
<organism evidence="3 4">
    <name type="scientific">Rathayibacter oskolensis</name>
    <dbReference type="NCBI Taxonomy" id="1891671"/>
    <lineage>
        <taxon>Bacteria</taxon>
        <taxon>Bacillati</taxon>
        <taxon>Actinomycetota</taxon>
        <taxon>Actinomycetes</taxon>
        <taxon>Micrococcales</taxon>
        <taxon>Microbacteriaceae</taxon>
        <taxon>Rathayibacter</taxon>
    </lineage>
</organism>
<dbReference type="Proteomes" id="UP000193711">
    <property type="component" value="Unassembled WGS sequence"/>
</dbReference>
<dbReference type="RefSeq" id="WP_085477621.1">
    <property type="nucleotide sequence ID" value="NZ_FXBM01000003.1"/>
</dbReference>
<gene>
    <name evidence="3" type="ORF">SAMN06295885_3224</name>
</gene>
<evidence type="ECO:0008006" key="5">
    <source>
        <dbReference type="Google" id="ProtNLM"/>
    </source>
</evidence>
<sequence length="257" mass="28742">MRSTFVLLRLLVALAVLAATTVSFVDSYSFWVEARFRDRSTLIVNFFSYITVETCLVAAVVLLIGAVVLARGTIPEPRWFAWLRAAVVCYMVVIGVVYNLLLRGTVVTGAGAGQEWTNEVMHVVAPIALVLDWLFAPGRRRLSWAVVPGILAFPVAWFLYTMLRAPLVYDQMKHEQVWYPYPFLDPRLADPPVVPGGLIAVVFYVVVMTAVFAGAAWVTVLLSRRGVGRRRSDDVHAEEVPVTEQIARARRRPLTRP</sequence>
<evidence type="ECO:0000256" key="1">
    <source>
        <dbReference type="SAM" id="Phobius"/>
    </source>
</evidence>
<keyword evidence="1" id="KW-0472">Membrane</keyword>
<keyword evidence="1" id="KW-1133">Transmembrane helix</keyword>
<feature type="transmembrane region" description="Helical" evidence="1">
    <location>
        <begin position="81"/>
        <end position="100"/>
    </location>
</feature>
<feature type="transmembrane region" description="Helical" evidence="1">
    <location>
        <begin position="42"/>
        <end position="69"/>
    </location>
</feature>
<protein>
    <recommendedName>
        <fullName evidence="5">FAR-17a/AIG1-like protein</fullName>
    </recommendedName>
</protein>
<dbReference type="EMBL" id="FXBM01000003">
    <property type="protein sequence ID" value="SMH49111.1"/>
    <property type="molecule type" value="Genomic_DNA"/>
</dbReference>